<reference evidence="4" key="1">
    <citation type="submission" date="2020-05" db="UniProtKB">
        <authorList>
            <consortium name="EnsemblMetazoa"/>
        </authorList>
    </citation>
    <scope>IDENTIFICATION</scope>
    <source>
        <strain evidence="4">TTRI</strain>
    </source>
</reference>
<dbReference type="PANTHER" id="PTHR23149">
    <property type="entry name" value="G PATCH DOMAIN CONTAINING PROTEIN"/>
    <property type="match status" value="1"/>
</dbReference>
<name>A0A1A9UWX2_GLOAU</name>
<dbReference type="EnsemblMetazoa" id="GAUT018474-RA">
    <property type="protein sequence ID" value="GAUT018474-PA"/>
    <property type="gene ID" value="GAUT018474"/>
</dbReference>
<organism evidence="4 5">
    <name type="scientific">Glossina austeni</name>
    <name type="common">Savannah tsetse fly</name>
    <dbReference type="NCBI Taxonomy" id="7395"/>
    <lineage>
        <taxon>Eukaryota</taxon>
        <taxon>Metazoa</taxon>
        <taxon>Ecdysozoa</taxon>
        <taxon>Arthropoda</taxon>
        <taxon>Hexapoda</taxon>
        <taxon>Insecta</taxon>
        <taxon>Pterygota</taxon>
        <taxon>Neoptera</taxon>
        <taxon>Endopterygota</taxon>
        <taxon>Diptera</taxon>
        <taxon>Brachycera</taxon>
        <taxon>Muscomorpha</taxon>
        <taxon>Hippoboscoidea</taxon>
        <taxon>Glossinidae</taxon>
        <taxon>Glossina</taxon>
    </lineage>
</organism>
<dbReference type="InterPro" id="IPR050656">
    <property type="entry name" value="PINX1"/>
</dbReference>
<dbReference type="STRING" id="7395.A0A1A9UWX2"/>
<feature type="region of interest" description="Disordered" evidence="2">
    <location>
        <begin position="234"/>
        <end position="302"/>
    </location>
</feature>
<evidence type="ECO:0000259" key="3">
    <source>
        <dbReference type="PROSITE" id="PS50174"/>
    </source>
</evidence>
<dbReference type="SMART" id="SM00443">
    <property type="entry name" value="G_patch"/>
    <property type="match status" value="1"/>
</dbReference>
<keyword evidence="5" id="KW-1185">Reference proteome</keyword>
<accession>A0A1A9UWX2</accession>
<dbReference type="VEuPathDB" id="VectorBase:GAUT018474"/>
<sequence length="314" mass="35142">MDFAKNILKKYGWKEGDGLGKTNNGITKALRANFKFDKTGFGSDVASSDFNNHWWERVFNEAASNVNVKQKDDGDTEFNLIHEGVEISTKGYSLEKLKKARRNNKCPDNTVSYGNFLQTATLKAGGGIEEDHLGKINIADVEVAKVNIMTDEELFAACGGRTAHKGARHGLNLSGKLSRLEKQEQELLAKMYGGQASLQKNIKGGEIPGIVADITELKRKKKWQNPLKDTNDQFSYETAKRSKRKRKCSATNMPKSSKSSKTREETKLNFQNSFEPEISEINCEKATSPEKTTGDYKNNSEIDFGKIKTKKKKK</sequence>
<dbReference type="InterPro" id="IPR000467">
    <property type="entry name" value="G_patch_dom"/>
</dbReference>
<dbReference type="PANTHER" id="PTHR23149:SF9">
    <property type="entry name" value="G PATCH DOMAIN-CONTAINING PROTEIN 4"/>
    <property type="match status" value="1"/>
</dbReference>
<dbReference type="GO" id="GO:0005730">
    <property type="term" value="C:nucleolus"/>
    <property type="evidence" value="ECO:0007669"/>
    <property type="project" value="TreeGrafter"/>
</dbReference>
<feature type="domain" description="G-patch" evidence="3">
    <location>
        <begin position="1"/>
        <end position="46"/>
    </location>
</feature>
<evidence type="ECO:0000256" key="2">
    <source>
        <dbReference type="SAM" id="MobiDB-lite"/>
    </source>
</evidence>
<dbReference type="Pfam" id="PF01585">
    <property type="entry name" value="G-patch"/>
    <property type="match status" value="1"/>
</dbReference>
<feature type="compositionally biased region" description="Basic and acidic residues" evidence="2">
    <location>
        <begin position="292"/>
        <end position="302"/>
    </location>
</feature>
<dbReference type="PROSITE" id="PS50174">
    <property type="entry name" value="G_PATCH"/>
    <property type="match status" value="1"/>
</dbReference>
<dbReference type="AlphaFoldDB" id="A0A1A9UWX2"/>
<evidence type="ECO:0000256" key="1">
    <source>
        <dbReference type="ARBA" id="ARBA00040365"/>
    </source>
</evidence>
<proteinExistence type="predicted"/>
<dbReference type="GO" id="GO:0003676">
    <property type="term" value="F:nucleic acid binding"/>
    <property type="evidence" value="ECO:0007669"/>
    <property type="project" value="InterPro"/>
</dbReference>
<dbReference type="Proteomes" id="UP000078200">
    <property type="component" value="Unassembled WGS sequence"/>
</dbReference>
<protein>
    <recommendedName>
        <fullName evidence="1">G patch domain-containing protein 4</fullName>
    </recommendedName>
</protein>
<evidence type="ECO:0000313" key="5">
    <source>
        <dbReference type="Proteomes" id="UP000078200"/>
    </source>
</evidence>
<evidence type="ECO:0000313" key="4">
    <source>
        <dbReference type="EnsemblMetazoa" id="GAUT018474-PA"/>
    </source>
</evidence>